<evidence type="ECO:0000256" key="3">
    <source>
        <dbReference type="ARBA" id="ARBA00023163"/>
    </source>
</evidence>
<dbReference type="InterPro" id="IPR052435">
    <property type="entry name" value="YY1-Transcr_Regul"/>
</dbReference>
<feature type="compositionally biased region" description="Basic residues" evidence="6">
    <location>
        <begin position="400"/>
        <end position="412"/>
    </location>
</feature>
<feature type="compositionally biased region" description="Basic and acidic residues" evidence="6">
    <location>
        <begin position="413"/>
        <end position="422"/>
    </location>
</feature>
<reference evidence="7" key="3">
    <citation type="submission" date="2025-09" db="UniProtKB">
        <authorList>
            <consortium name="Ensembl"/>
        </authorList>
    </citation>
    <scope>IDENTIFICATION</scope>
</reference>
<protein>
    <submittedName>
        <fullName evidence="7">Gon-4 like b</fullName>
    </submittedName>
</protein>
<dbReference type="GO" id="GO:0003712">
    <property type="term" value="F:transcription coregulator activity"/>
    <property type="evidence" value="ECO:0007669"/>
    <property type="project" value="TreeGrafter"/>
</dbReference>
<dbReference type="PROSITE" id="PS51477">
    <property type="entry name" value="PAH"/>
    <property type="match status" value="1"/>
</dbReference>
<evidence type="ECO:0000313" key="7">
    <source>
        <dbReference type="Ensembl" id="ENSMMDP00005043300.1"/>
    </source>
</evidence>
<dbReference type="Gene3D" id="1.20.1160.11">
    <property type="entry name" value="Paired amphipathic helix"/>
    <property type="match status" value="1"/>
</dbReference>
<evidence type="ECO:0000256" key="4">
    <source>
        <dbReference type="ARBA" id="ARBA00023242"/>
    </source>
</evidence>
<dbReference type="Proteomes" id="UP000472263">
    <property type="component" value="Chromosome 16"/>
</dbReference>
<dbReference type="PANTHER" id="PTHR16088:SF3">
    <property type="entry name" value="GON-4-LIKE PROTEIN"/>
    <property type="match status" value="1"/>
</dbReference>
<reference evidence="7" key="1">
    <citation type="submission" date="2019-06" db="EMBL/GenBank/DDBJ databases">
        <authorList>
            <consortium name="Wellcome Sanger Institute Data Sharing"/>
        </authorList>
    </citation>
    <scope>NUCLEOTIDE SEQUENCE [LARGE SCALE GENOMIC DNA]</scope>
</reference>
<dbReference type="InterPro" id="IPR036600">
    <property type="entry name" value="PAH_sf"/>
</dbReference>
<dbReference type="AlphaFoldDB" id="A0A667ZK47"/>
<keyword evidence="4 5" id="KW-0539">Nucleus</keyword>
<comment type="subcellular location">
    <subcellularLocation>
        <location evidence="1 5">Nucleus</location>
    </subcellularLocation>
</comment>
<feature type="compositionally biased region" description="Basic and acidic residues" evidence="6">
    <location>
        <begin position="365"/>
        <end position="382"/>
    </location>
</feature>
<name>A0A667ZK47_9TELE</name>
<dbReference type="GO" id="GO:0005634">
    <property type="term" value="C:nucleus"/>
    <property type="evidence" value="ECO:0007669"/>
    <property type="project" value="UniProtKB-SubCell"/>
</dbReference>
<evidence type="ECO:0000256" key="5">
    <source>
        <dbReference type="PROSITE-ProRule" id="PRU00810"/>
    </source>
</evidence>
<dbReference type="PANTHER" id="PTHR16088">
    <property type="entry name" value="YY1 ASSOCIATED PROTEIN-RELATED"/>
    <property type="match status" value="1"/>
</dbReference>
<feature type="region of interest" description="Disordered" evidence="6">
    <location>
        <begin position="93"/>
        <end position="422"/>
    </location>
</feature>
<proteinExistence type="predicted"/>
<evidence type="ECO:0000256" key="1">
    <source>
        <dbReference type="ARBA" id="ARBA00004123"/>
    </source>
</evidence>
<dbReference type="SUPFAM" id="SSF47762">
    <property type="entry name" value="PAH2 domain"/>
    <property type="match status" value="2"/>
</dbReference>
<feature type="compositionally biased region" description="Polar residues" evidence="6">
    <location>
        <begin position="347"/>
        <end position="356"/>
    </location>
</feature>
<sequence>MFTLNHTASLPPLAKAPADQQPVGFLAHVPGASSQVITPLAEVPAKQTQMTPLPPTPQTLPTFAVCPGSAHSARGATSQSLSILTIVPPISSRRAPTFTKQPDRHHTVPPPAPPPSSQTVPDQPAGGGSSATMKPDHFLVQSRDSQHALGLRQSSRSAENRVGGGEELMEELESLSSASTLSPLSSPGGRSQEEEEENRKWSVGYVAMTNGGEEEQEAGGTGAGDGDLGGAGDGGGGGEGGGAGDRDQDGEGDENGERDEAQSNGERDDDGEKDGDGDQDRQGEEEEEEDFDDLTQDEDEEEAMSSASEESVLSVPELQETMKQLTWLASEGRLCGDADSEEDHSPASPTSPGSQEDNSEEEEEGPAKGEESGEGRSAKMTDEEMPPGEGTPRSGGKGPGRGRARPPRGLRRSRQERNSKDSSKLLLLYDDNILDNDPHRESKDIAFAQSYLTRVREALQDVPGKVEEFLALLYESERVDEGRDVVALFRRLHGILGDRTDLLRDFAAFLHPEQALECGLFEEQQAFERSRRFLRQLEISFGENPSHYQKIIKALQGGADLSPASIHELKAQMSVLLKGHTHLQGEFWVFFDELRPPPARPGQFEEAHWPDEGGGSDGGEVIISGSGGGASSGFEEVTLPELEEEEEGHKIQPMASRPDDMAPQIITEWSKVLFPDEGKFCISFGNQGRVERHRIQVT</sequence>
<dbReference type="Pfam" id="PF02671">
    <property type="entry name" value="PAH"/>
    <property type="match status" value="1"/>
</dbReference>
<dbReference type="GO" id="GO:0006355">
    <property type="term" value="P:regulation of DNA-templated transcription"/>
    <property type="evidence" value="ECO:0007669"/>
    <property type="project" value="InterPro"/>
</dbReference>
<keyword evidence="2" id="KW-0805">Transcription regulation</keyword>
<keyword evidence="3" id="KW-0804">Transcription</keyword>
<feature type="compositionally biased region" description="Acidic residues" evidence="6">
    <location>
        <begin position="283"/>
        <end position="303"/>
    </location>
</feature>
<dbReference type="InterPro" id="IPR003822">
    <property type="entry name" value="PAH"/>
</dbReference>
<feature type="compositionally biased region" description="Low complexity" evidence="6">
    <location>
        <begin position="174"/>
        <end position="190"/>
    </location>
</feature>
<evidence type="ECO:0000256" key="2">
    <source>
        <dbReference type="ARBA" id="ARBA00023015"/>
    </source>
</evidence>
<evidence type="ECO:0000313" key="8">
    <source>
        <dbReference type="Proteomes" id="UP000472263"/>
    </source>
</evidence>
<evidence type="ECO:0000256" key="6">
    <source>
        <dbReference type="SAM" id="MobiDB-lite"/>
    </source>
</evidence>
<feature type="region of interest" description="Disordered" evidence="6">
    <location>
        <begin position="609"/>
        <end position="634"/>
    </location>
</feature>
<feature type="compositionally biased region" description="Gly residues" evidence="6">
    <location>
        <begin position="219"/>
        <end position="243"/>
    </location>
</feature>
<accession>A0A667ZK47</accession>
<organism evidence="7 8">
    <name type="scientific">Myripristis murdjan</name>
    <name type="common">pinecone soldierfish</name>
    <dbReference type="NCBI Taxonomy" id="586833"/>
    <lineage>
        <taxon>Eukaryota</taxon>
        <taxon>Metazoa</taxon>
        <taxon>Chordata</taxon>
        <taxon>Craniata</taxon>
        <taxon>Vertebrata</taxon>
        <taxon>Euteleostomi</taxon>
        <taxon>Actinopterygii</taxon>
        <taxon>Neopterygii</taxon>
        <taxon>Teleostei</taxon>
        <taxon>Neoteleostei</taxon>
        <taxon>Acanthomorphata</taxon>
        <taxon>Holocentriformes</taxon>
        <taxon>Holocentridae</taxon>
        <taxon>Myripristis</taxon>
    </lineage>
</organism>
<keyword evidence="8" id="KW-1185">Reference proteome</keyword>
<dbReference type="Ensembl" id="ENSMMDT00005044170.1">
    <property type="protein sequence ID" value="ENSMMDP00005043300.1"/>
    <property type="gene ID" value="ENSMMDG00005019914.1"/>
</dbReference>
<reference evidence="7" key="2">
    <citation type="submission" date="2025-08" db="UniProtKB">
        <authorList>
            <consortium name="Ensembl"/>
        </authorList>
    </citation>
    <scope>IDENTIFICATION</scope>
</reference>
<feature type="compositionally biased region" description="Low complexity" evidence="6">
    <location>
        <begin position="304"/>
        <end position="319"/>
    </location>
</feature>
<dbReference type="GeneTree" id="ENSGT00940000164105"/>